<gene>
    <name evidence="6" type="ORF">GCM10022416_37960</name>
</gene>
<dbReference type="SUPFAM" id="SSF51735">
    <property type="entry name" value="NAD(P)-binding Rossmann-fold domains"/>
    <property type="match status" value="1"/>
</dbReference>
<dbReference type="InterPro" id="IPR036291">
    <property type="entry name" value="NAD(P)-bd_dom_sf"/>
</dbReference>
<reference evidence="7" key="1">
    <citation type="journal article" date="2019" name="Int. J. Syst. Evol. Microbiol.">
        <title>The Global Catalogue of Microorganisms (GCM) 10K type strain sequencing project: providing services to taxonomists for standard genome sequencing and annotation.</title>
        <authorList>
            <consortium name="The Broad Institute Genomics Platform"/>
            <consortium name="The Broad Institute Genome Sequencing Center for Infectious Disease"/>
            <person name="Wu L."/>
            <person name="Ma J."/>
        </authorList>
    </citation>
    <scope>NUCLEOTIDE SEQUENCE [LARGE SCALE GENOMIC DNA]</scope>
    <source>
        <strain evidence="7">JCM 17316</strain>
    </source>
</reference>
<dbReference type="PRINTS" id="PR00080">
    <property type="entry name" value="SDRFAMILY"/>
</dbReference>
<dbReference type="PANTHER" id="PTHR44196">
    <property type="entry name" value="DEHYDROGENASE/REDUCTASE SDR FAMILY MEMBER 7B"/>
    <property type="match status" value="1"/>
</dbReference>
<dbReference type="InterPro" id="IPR002347">
    <property type="entry name" value="SDR_fam"/>
</dbReference>
<accession>A0ABP7Z276</accession>
<dbReference type="PROSITE" id="PS00061">
    <property type="entry name" value="ADH_SHORT"/>
    <property type="match status" value="1"/>
</dbReference>
<dbReference type="SMART" id="SM00822">
    <property type="entry name" value="PKS_KR"/>
    <property type="match status" value="1"/>
</dbReference>
<dbReference type="PRINTS" id="PR00081">
    <property type="entry name" value="GDHRDH"/>
</dbReference>
<dbReference type="InterPro" id="IPR057326">
    <property type="entry name" value="KR_dom"/>
</dbReference>
<feature type="domain" description="Ketoreductase" evidence="5">
    <location>
        <begin position="10"/>
        <end position="193"/>
    </location>
</feature>
<name>A0ABP7Z276_9ACTN</name>
<dbReference type="Pfam" id="PF00106">
    <property type="entry name" value="adh_short"/>
    <property type="match status" value="1"/>
</dbReference>
<dbReference type="PANTHER" id="PTHR44196:SF1">
    <property type="entry name" value="DEHYDROGENASE_REDUCTASE SDR FAMILY MEMBER 7B"/>
    <property type="match status" value="1"/>
</dbReference>
<evidence type="ECO:0000313" key="7">
    <source>
        <dbReference type="Proteomes" id="UP001500266"/>
    </source>
</evidence>
<comment type="similarity">
    <text evidence="1 3">Belongs to the short-chain dehydrogenases/reductases (SDR) family.</text>
</comment>
<dbReference type="Proteomes" id="UP001500266">
    <property type="component" value="Unassembled WGS sequence"/>
</dbReference>
<dbReference type="EMBL" id="BAABDO010000058">
    <property type="protein sequence ID" value="GAA4145880.1"/>
    <property type="molecule type" value="Genomic_DNA"/>
</dbReference>
<dbReference type="Gene3D" id="3.40.50.720">
    <property type="entry name" value="NAD(P)-binding Rossmann-like Domain"/>
    <property type="match status" value="1"/>
</dbReference>
<dbReference type="NCBIfam" id="NF005495">
    <property type="entry name" value="PRK07109.1"/>
    <property type="match status" value="1"/>
</dbReference>
<evidence type="ECO:0000313" key="6">
    <source>
        <dbReference type="EMBL" id="GAA4145880.1"/>
    </source>
</evidence>
<evidence type="ECO:0000259" key="5">
    <source>
        <dbReference type="SMART" id="SM00822"/>
    </source>
</evidence>
<comment type="caution">
    <text evidence="6">The sequence shown here is derived from an EMBL/GenBank/DDBJ whole genome shotgun (WGS) entry which is preliminary data.</text>
</comment>
<feature type="region of interest" description="Disordered" evidence="4">
    <location>
        <begin position="268"/>
        <end position="295"/>
    </location>
</feature>
<evidence type="ECO:0000256" key="1">
    <source>
        <dbReference type="ARBA" id="ARBA00006484"/>
    </source>
</evidence>
<keyword evidence="7" id="KW-1185">Reference proteome</keyword>
<proteinExistence type="inferred from homology"/>
<evidence type="ECO:0000256" key="4">
    <source>
        <dbReference type="SAM" id="MobiDB-lite"/>
    </source>
</evidence>
<protein>
    <submittedName>
        <fullName evidence="6">SDR family oxidoreductase</fullName>
    </submittedName>
</protein>
<organism evidence="6 7">
    <name type="scientific">Actinomadura keratinilytica</name>
    <dbReference type="NCBI Taxonomy" id="547461"/>
    <lineage>
        <taxon>Bacteria</taxon>
        <taxon>Bacillati</taxon>
        <taxon>Actinomycetota</taxon>
        <taxon>Actinomycetes</taxon>
        <taxon>Streptosporangiales</taxon>
        <taxon>Thermomonosporaceae</taxon>
        <taxon>Actinomadura</taxon>
    </lineage>
</organism>
<sequence>MEVRVRARNAVVVITGASSGIGRATALAFADRGASVVLAARRGNALEEVAVECRRRGGRALAVPTDVTDVRSVEELARRAADRFGRVDMWVNAAAVSLFGPFEDVPLEDFRRVLDVNVMGYVHGARAALPFLRRARRGVLVNVSSVVALAPQPYATAYAMSKAAVSALSASIRQELRVRGEHRVKVCTVLPATIDTPLFQHAANYTGRRVVAMPPVYPPERVARAIVGLLRSPVPEVVVGRAGRLLRLQARLNRRRLERGMARRVARRHLSRRDVAPATSGTVHAPTRDTGTVRGGWDGGWPALRRAAAVAAVGAAAAAVAGRLGQERAGAR</sequence>
<dbReference type="InterPro" id="IPR020904">
    <property type="entry name" value="Sc_DH/Rdtase_CS"/>
</dbReference>
<evidence type="ECO:0000256" key="2">
    <source>
        <dbReference type="ARBA" id="ARBA00023002"/>
    </source>
</evidence>
<keyword evidence="2" id="KW-0560">Oxidoreductase</keyword>
<evidence type="ECO:0000256" key="3">
    <source>
        <dbReference type="RuleBase" id="RU000363"/>
    </source>
</evidence>